<dbReference type="Pfam" id="PF01248">
    <property type="entry name" value="Ribosomal_L7Ae"/>
    <property type="match status" value="1"/>
</dbReference>
<keyword evidence="2 5" id="KW-0689">Ribosomal protein</keyword>
<organism evidence="5 6">
    <name type="scientific">Malassezia equina</name>
    <dbReference type="NCBI Taxonomy" id="1381935"/>
    <lineage>
        <taxon>Eukaryota</taxon>
        <taxon>Fungi</taxon>
        <taxon>Dikarya</taxon>
        <taxon>Basidiomycota</taxon>
        <taxon>Ustilaginomycotina</taxon>
        <taxon>Malasseziomycetes</taxon>
        <taxon>Malasseziales</taxon>
        <taxon>Malasseziaceae</taxon>
        <taxon>Malassezia</taxon>
    </lineage>
</organism>
<name>A0AAF0J2F9_9BASI</name>
<dbReference type="InterPro" id="IPR022991">
    <property type="entry name" value="Ribosomal_eL30_CS"/>
</dbReference>
<protein>
    <submittedName>
        <fullName evidence="5">60S ribosomal protein L30</fullName>
    </submittedName>
</protein>
<dbReference type="PANTHER" id="PTHR11449">
    <property type="entry name" value="RIBOSOMAL PROTEIN L30"/>
    <property type="match status" value="1"/>
</dbReference>
<keyword evidence="3" id="KW-0687">Ribonucleoprotein</keyword>
<keyword evidence="6" id="KW-1185">Reference proteome</keyword>
<evidence type="ECO:0000256" key="3">
    <source>
        <dbReference type="ARBA" id="ARBA00023274"/>
    </source>
</evidence>
<dbReference type="NCBIfam" id="NF002172">
    <property type="entry name" value="PRK01018.1"/>
    <property type="match status" value="1"/>
</dbReference>
<dbReference type="EMBL" id="CP119900">
    <property type="protein sequence ID" value="WFD21940.1"/>
    <property type="molecule type" value="Genomic_DNA"/>
</dbReference>
<dbReference type="Gene3D" id="3.30.1330.30">
    <property type="match status" value="1"/>
</dbReference>
<feature type="domain" description="Ribosomal protein eL8/eL30/eS12/Gadd45" evidence="4">
    <location>
        <begin position="38"/>
        <end position="131"/>
    </location>
</feature>
<gene>
    <name evidence="5" type="primary">RPL30</name>
    <name evidence="5" type="ORF">MEQU1_000600</name>
</gene>
<reference evidence="5" key="1">
    <citation type="submission" date="2023-03" db="EMBL/GenBank/DDBJ databases">
        <title>Mating type loci evolution in Malassezia.</title>
        <authorList>
            <person name="Coelho M.A."/>
        </authorList>
    </citation>
    <scope>NUCLEOTIDE SEQUENCE</scope>
    <source>
        <strain evidence="5">CBS 12830</strain>
    </source>
</reference>
<dbReference type="SUPFAM" id="SSF55315">
    <property type="entry name" value="L30e-like"/>
    <property type="match status" value="1"/>
</dbReference>
<dbReference type="GO" id="GO:0003723">
    <property type="term" value="F:RNA binding"/>
    <property type="evidence" value="ECO:0007669"/>
    <property type="project" value="InterPro"/>
</dbReference>
<evidence type="ECO:0000259" key="4">
    <source>
        <dbReference type="Pfam" id="PF01248"/>
    </source>
</evidence>
<evidence type="ECO:0000313" key="5">
    <source>
        <dbReference type="EMBL" id="WFD21940.1"/>
    </source>
</evidence>
<evidence type="ECO:0000256" key="1">
    <source>
        <dbReference type="ARBA" id="ARBA00007326"/>
    </source>
</evidence>
<proteinExistence type="inferred from homology"/>
<sequence length="136" mass="14674">MLQLFKNEALVCPCFVWISANIFQTMAPQTKTKKSSQDNINSKLQLVMKSGKVSLGLKSALKNMRSGKAKLVLISANTPPLRKSEVEYYAMLSKTAVHHYQGSNIALGTAAGKLFRVGVLTVIDAGDSDLLTSVSA</sequence>
<dbReference type="InterPro" id="IPR029064">
    <property type="entry name" value="Ribosomal_eL30-like_sf"/>
</dbReference>
<dbReference type="InterPro" id="IPR039109">
    <property type="entry name" value="Ribosomal_eL30-like"/>
</dbReference>
<dbReference type="GO" id="GO:1990904">
    <property type="term" value="C:ribonucleoprotein complex"/>
    <property type="evidence" value="ECO:0007669"/>
    <property type="project" value="UniProtKB-KW"/>
</dbReference>
<dbReference type="PROSITE" id="PS00709">
    <property type="entry name" value="RIBOSOMAL_L30E_1"/>
    <property type="match status" value="1"/>
</dbReference>
<evidence type="ECO:0000313" key="6">
    <source>
        <dbReference type="Proteomes" id="UP001214415"/>
    </source>
</evidence>
<dbReference type="FunFam" id="3.30.1330.30:FF:000001">
    <property type="entry name" value="60S ribosomal protein L30"/>
    <property type="match status" value="1"/>
</dbReference>
<comment type="similarity">
    <text evidence="1">Belongs to the eukaryotic ribosomal protein eL30 family.</text>
</comment>
<dbReference type="InterPro" id="IPR004038">
    <property type="entry name" value="Ribosomal_eL8/eL30/eS12/Gad45"/>
</dbReference>
<dbReference type="AlphaFoldDB" id="A0AAF0J2F9"/>
<accession>A0AAF0J2F9</accession>
<dbReference type="GO" id="GO:0005840">
    <property type="term" value="C:ribosome"/>
    <property type="evidence" value="ECO:0007669"/>
    <property type="project" value="UniProtKB-KW"/>
</dbReference>
<evidence type="ECO:0000256" key="2">
    <source>
        <dbReference type="ARBA" id="ARBA00022980"/>
    </source>
</evidence>
<dbReference type="Proteomes" id="UP001214415">
    <property type="component" value="Chromosome 1"/>
</dbReference>